<accession>A0A0A9TKN7</accession>
<dbReference type="EMBL" id="GBRH01279960">
    <property type="protein sequence ID" value="JAD17935.1"/>
    <property type="molecule type" value="Transcribed_RNA"/>
</dbReference>
<evidence type="ECO:0000313" key="1">
    <source>
        <dbReference type="EMBL" id="JAD17935.1"/>
    </source>
</evidence>
<dbReference type="AlphaFoldDB" id="A0A0A9TKN7"/>
<proteinExistence type="predicted"/>
<name>A0A0A9TKN7_ARUDO</name>
<protein>
    <submittedName>
        <fullName evidence="1">Uncharacterized protein</fullName>
    </submittedName>
</protein>
<organism evidence="1">
    <name type="scientific">Arundo donax</name>
    <name type="common">Giant reed</name>
    <name type="synonym">Donax arundinaceus</name>
    <dbReference type="NCBI Taxonomy" id="35708"/>
    <lineage>
        <taxon>Eukaryota</taxon>
        <taxon>Viridiplantae</taxon>
        <taxon>Streptophyta</taxon>
        <taxon>Embryophyta</taxon>
        <taxon>Tracheophyta</taxon>
        <taxon>Spermatophyta</taxon>
        <taxon>Magnoliopsida</taxon>
        <taxon>Liliopsida</taxon>
        <taxon>Poales</taxon>
        <taxon>Poaceae</taxon>
        <taxon>PACMAD clade</taxon>
        <taxon>Arundinoideae</taxon>
        <taxon>Arundineae</taxon>
        <taxon>Arundo</taxon>
    </lineage>
</organism>
<reference evidence="1" key="2">
    <citation type="journal article" date="2015" name="Data Brief">
        <title>Shoot transcriptome of the giant reed, Arundo donax.</title>
        <authorList>
            <person name="Barrero R.A."/>
            <person name="Guerrero F.D."/>
            <person name="Moolhuijzen P."/>
            <person name="Goolsby J.A."/>
            <person name="Tidwell J."/>
            <person name="Bellgard S.E."/>
            <person name="Bellgard M.I."/>
        </authorList>
    </citation>
    <scope>NUCLEOTIDE SEQUENCE</scope>
    <source>
        <tissue evidence="1">Shoot tissue taken approximately 20 cm above the soil surface</tissue>
    </source>
</reference>
<sequence>MLIALINILQKDGFGQHIPKRKIASLKSGRENKISKLICHQISEVNIANQFIHNDQPLFFIECP</sequence>
<reference evidence="1" key="1">
    <citation type="submission" date="2014-09" db="EMBL/GenBank/DDBJ databases">
        <authorList>
            <person name="Magalhaes I.L.F."/>
            <person name="Oliveira U."/>
            <person name="Santos F.R."/>
            <person name="Vidigal T.H.D.A."/>
            <person name="Brescovit A.D."/>
            <person name="Santos A.J."/>
        </authorList>
    </citation>
    <scope>NUCLEOTIDE SEQUENCE</scope>
    <source>
        <tissue evidence="1">Shoot tissue taken approximately 20 cm above the soil surface</tissue>
    </source>
</reference>